<sequence length="162" mass="19069">MFWTQSFTLWAQIILSRPKDPYLDNFNVRRLTPATVAKVAQDVDRYLPDASEANALNLVLADTSIPAPRVWRVVKFEWTHIIIQDYIKGPSLDQVWSTHSMWQKIHVAFTLRRYVCQLRRRLKASPVVDDDDTTASNPPTDPNGFHPFLFFERNFYNRPWYV</sequence>
<dbReference type="Proteomes" id="UP000518752">
    <property type="component" value="Unassembled WGS sequence"/>
</dbReference>
<dbReference type="EMBL" id="JAACJN010000151">
    <property type="protein sequence ID" value="KAF5366622.1"/>
    <property type="molecule type" value="Genomic_DNA"/>
</dbReference>
<evidence type="ECO:0000313" key="1">
    <source>
        <dbReference type="EMBL" id="KAF5366622.1"/>
    </source>
</evidence>
<dbReference type="OrthoDB" id="4177236at2759"/>
<organism evidence="1 2">
    <name type="scientific">Collybiopsis confluens</name>
    <dbReference type="NCBI Taxonomy" id="2823264"/>
    <lineage>
        <taxon>Eukaryota</taxon>
        <taxon>Fungi</taxon>
        <taxon>Dikarya</taxon>
        <taxon>Basidiomycota</taxon>
        <taxon>Agaricomycotina</taxon>
        <taxon>Agaricomycetes</taxon>
        <taxon>Agaricomycetidae</taxon>
        <taxon>Agaricales</taxon>
        <taxon>Marasmiineae</taxon>
        <taxon>Omphalotaceae</taxon>
        <taxon>Collybiopsis</taxon>
    </lineage>
</organism>
<comment type="caution">
    <text evidence="1">The sequence shown here is derived from an EMBL/GenBank/DDBJ whole genome shotgun (WGS) entry which is preliminary data.</text>
</comment>
<gene>
    <name evidence="1" type="ORF">D9757_011873</name>
</gene>
<proteinExistence type="predicted"/>
<reference evidence="1 2" key="1">
    <citation type="journal article" date="2020" name="ISME J.">
        <title>Uncovering the hidden diversity of litter-decomposition mechanisms in mushroom-forming fungi.</title>
        <authorList>
            <person name="Floudas D."/>
            <person name="Bentzer J."/>
            <person name="Ahren D."/>
            <person name="Johansson T."/>
            <person name="Persson P."/>
            <person name="Tunlid A."/>
        </authorList>
    </citation>
    <scope>NUCLEOTIDE SEQUENCE [LARGE SCALE GENOMIC DNA]</scope>
    <source>
        <strain evidence="1 2">CBS 406.79</strain>
    </source>
</reference>
<name>A0A8H5LR83_9AGAR</name>
<evidence type="ECO:0000313" key="2">
    <source>
        <dbReference type="Proteomes" id="UP000518752"/>
    </source>
</evidence>
<protein>
    <submittedName>
        <fullName evidence="1">Uncharacterized protein</fullName>
    </submittedName>
</protein>
<dbReference type="AlphaFoldDB" id="A0A8H5LR83"/>
<accession>A0A8H5LR83</accession>
<keyword evidence="2" id="KW-1185">Reference proteome</keyword>